<dbReference type="Pfam" id="PF00383">
    <property type="entry name" value="dCMP_cyt_deam_1"/>
    <property type="match status" value="1"/>
</dbReference>
<dbReference type="PROSITE" id="PS51747">
    <property type="entry name" value="CYT_DCMP_DEAMINASES_2"/>
    <property type="match status" value="1"/>
</dbReference>
<organism evidence="16 17">
    <name type="scientific">Elsinoe australis</name>
    <dbReference type="NCBI Taxonomy" id="40998"/>
    <lineage>
        <taxon>Eukaryota</taxon>
        <taxon>Fungi</taxon>
        <taxon>Dikarya</taxon>
        <taxon>Ascomycota</taxon>
        <taxon>Pezizomycotina</taxon>
        <taxon>Dothideomycetes</taxon>
        <taxon>Dothideomycetidae</taxon>
        <taxon>Myriangiales</taxon>
        <taxon>Elsinoaceae</taxon>
        <taxon>Elsinoe</taxon>
    </lineage>
</organism>
<dbReference type="InterPro" id="IPR006262">
    <property type="entry name" value="Cyt_deam_tetra"/>
</dbReference>
<comment type="similarity">
    <text evidence="3">Belongs to the cytidine and deoxycytidylate deaminase family.</text>
</comment>
<feature type="binding site" evidence="12">
    <location>
        <position position="291"/>
    </location>
    <ligand>
        <name>Zn(2+)</name>
        <dbReference type="ChEBI" id="CHEBI:29105"/>
        <note>catalytic</note>
    </ligand>
</feature>
<dbReference type="InterPro" id="IPR002125">
    <property type="entry name" value="CMP_dCMP_dom"/>
</dbReference>
<feature type="domain" description="CMP/dCMP-type deaminase" evidence="15">
    <location>
        <begin position="213"/>
        <end position="333"/>
    </location>
</feature>
<dbReference type="GO" id="GO:0004126">
    <property type="term" value="F:cytidine deaminase activity"/>
    <property type="evidence" value="ECO:0007669"/>
    <property type="project" value="UniProtKB-EC"/>
</dbReference>
<evidence type="ECO:0000256" key="10">
    <source>
        <dbReference type="PIRSR" id="PIRSR606262-1"/>
    </source>
</evidence>
<dbReference type="InterPro" id="IPR016193">
    <property type="entry name" value="Cytidine_deaminase-like"/>
</dbReference>
<dbReference type="SUPFAM" id="SSF53927">
    <property type="entry name" value="Cytidine deaminase-like"/>
    <property type="match status" value="1"/>
</dbReference>
<evidence type="ECO:0000256" key="1">
    <source>
        <dbReference type="ARBA" id="ARBA00001947"/>
    </source>
</evidence>
<feature type="compositionally biased region" description="Basic and acidic residues" evidence="14">
    <location>
        <begin position="60"/>
        <end position="69"/>
    </location>
</feature>
<feature type="binding site" evidence="12">
    <location>
        <position position="294"/>
    </location>
    <ligand>
        <name>Zn(2+)</name>
        <dbReference type="ChEBI" id="CHEBI:29105"/>
        <note>catalytic</note>
    </ligand>
</feature>
<comment type="function">
    <text evidence="2">This enzyme scavenges exogenous and endogenous cytidine and 2'-deoxycytidine for UMP synthesis.</text>
</comment>
<dbReference type="GO" id="GO:0008270">
    <property type="term" value="F:zinc ion binding"/>
    <property type="evidence" value="ECO:0007669"/>
    <property type="project" value="InterPro"/>
</dbReference>
<comment type="caution">
    <text evidence="16">The sequence shown here is derived from an EMBL/GenBank/DDBJ whole genome shotgun (WGS) entry which is preliminary data.</text>
</comment>
<accession>A0A4U7AZM4</accession>
<evidence type="ECO:0000256" key="14">
    <source>
        <dbReference type="SAM" id="MobiDB-lite"/>
    </source>
</evidence>
<evidence type="ECO:0000256" key="11">
    <source>
        <dbReference type="PIRSR" id="PIRSR606262-2"/>
    </source>
</evidence>
<gene>
    <name evidence="16" type="ORF">C1H76_5213</name>
</gene>
<dbReference type="GO" id="GO:0055086">
    <property type="term" value="P:nucleobase-containing small molecule metabolic process"/>
    <property type="evidence" value="ECO:0007669"/>
    <property type="project" value="UniProtKB-ARBA"/>
</dbReference>
<name>A0A4U7AZM4_9PEZI</name>
<evidence type="ECO:0000256" key="7">
    <source>
        <dbReference type="ARBA" id="ARBA00022833"/>
    </source>
</evidence>
<dbReference type="Proteomes" id="UP000308133">
    <property type="component" value="Unassembled WGS sequence"/>
</dbReference>
<feature type="binding site" evidence="11">
    <location>
        <begin position="254"/>
        <end position="260"/>
    </location>
    <ligand>
        <name>substrate</name>
    </ligand>
</feature>
<keyword evidence="7 12" id="KW-0862">Zinc</keyword>
<feature type="compositionally biased region" description="Polar residues" evidence="14">
    <location>
        <begin position="19"/>
        <end position="29"/>
    </location>
</feature>
<evidence type="ECO:0000259" key="15">
    <source>
        <dbReference type="PROSITE" id="PS51747"/>
    </source>
</evidence>
<evidence type="ECO:0000256" key="5">
    <source>
        <dbReference type="ARBA" id="ARBA00022723"/>
    </source>
</evidence>
<feature type="region of interest" description="Disordered" evidence="14">
    <location>
        <begin position="125"/>
        <end position="165"/>
    </location>
</feature>
<dbReference type="EC" id="3.5.4.5" evidence="4"/>
<dbReference type="InterPro" id="IPR050202">
    <property type="entry name" value="Cyt/Deoxycyt_deaminase"/>
</dbReference>
<dbReference type="NCBIfam" id="TIGR01354">
    <property type="entry name" value="cyt_deam_tetra"/>
    <property type="match status" value="1"/>
</dbReference>
<keyword evidence="6" id="KW-0378">Hydrolase</keyword>
<dbReference type="CDD" id="cd01283">
    <property type="entry name" value="cytidine_deaminase"/>
    <property type="match status" value="1"/>
</dbReference>
<proteinExistence type="inferred from homology"/>
<evidence type="ECO:0000256" key="4">
    <source>
        <dbReference type="ARBA" id="ARBA00012783"/>
    </source>
</evidence>
<protein>
    <recommendedName>
        <fullName evidence="4">cytidine deaminase</fullName>
        <ecNumber evidence="4">3.5.4.5</ecNumber>
    </recommendedName>
    <alternativeName>
        <fullName evidence="8">Cytidine aminohydrolase</fullName>
    </alternativeName>
</protein>
<feature type="active site" description="Proton donor" evidence="10">
    <location>
        <position position="267"/>
    </location>
</feature>
<comment type="catalytic activity">
    <reaction evidence="9">
        <text>cytidine + H2O + H(+) = uridine + NH4(+)</text>
        <dbReference type="Rhea" id="RHEA:16069"/>
        <dbReference type="ChEBI" id="CHEBI:15377"/>
        <dbReference type="ChEBI" id="CHEBI:15378"/>
        <dbReference type="ChEBI" id="CHEBI:16704"/>
        <dbReference type="ChEBI" id="CHEBI:17562"/>
        <dbReference type="ChEBI" id="CHEBI:28938"/>
        <dbReference type="EC" id="3.5.4.5"/>
    </reaction>
</comment>
<feature type="coiled-coil region" evidence="13">
    <location>
        <begin position="88"/>
        <end position="115"/>
    </location>
</feature>
<dbReference type="PANTHER" id="PTHR11644:SF2">
    <property type="entry name" value="CYTIDINE DEAMINASE"/>
    <property type="match status" value="1"/>
</dbReference>
<sequence length="347" mass="37855">MPLTIKPPRRPSTSESSSGAYPNSYTPSRDASPVPPLASPISPKVQPAKPALAAQTAQHHNVELIDKPPSKPFSSEDATDAIALRAAISSLQFQRKKAEEDVKTLQRIRDDALARPDEFQKHVVETAMKQTKKPTKFDVNAEEDEEEESNGNGRQAFPPIPEPQDVVRCPPIDWAKYNVVGEPLDRMHNVQQRVANGQERGSGVAVQYDPAVDKLERKHVSTPRESRKDSGPYSHFRVGASVLTKSGVFIQGANVENAAYPVGTCAERGCRPGDIRAIAVATDASTPSSPCGMCRQFINEFCEANTPIIMFDKEGKFVVMTIEQLLPMGFGPDQLKRSDAAAAKLEA</sequence>
<evidence type="ECO:0000256" key="12">
    <source>
        <dbReference type="PIRSR" id="PIRSR606262-3"/>
    </source>
</evidence>
<dbReference type="NCBIfam" id="NF004064">
    <property type="entry name" value="PRK05578.1"/>
    <property type="match status" value="1"/>
</dbReference>
<comment type="cofactor">
    <cofactor evidence="1 12">
        <name>Zn(2+)</name>
        <dbReference type="ChEBI" id="CHEBI:29105"/>
    </cofactor>
</comment>
<feature type="compositionally biased region" description="Acidic residues" evidence="14">
    <location>
        <begin position="140"/>
        <end position="149"/>
    </location>
</feature>
<dbReference type="AlphaFoldDB" id="A0A4U7AZM4"/>
<evidence type="ECO:0000256" key="3">
    <source>
        <dbReference type="ARBA" id="ARBA00006576"/>
    </source>
</evidence>
<feature type="region of interest" description="Disordered" evidence="14">
    <location>
        <begin position="1"/>
        <end position="78"/>
    </location>
</feature>
<evidence type="ECO:0000256" key="2">
    <source>
        <dbReference type="ARBA" id="ARBA00003949"/>
    </source>
</evidence>
<dbReference type="GO" id="GO:0072527">
    <property type="term" value="P:pyrimidine-containing compound metabolic process"/>
    <property type="evidence" value="ECO:0007669"/>
    <property type="project" value="UniProtKB-ARBA"/>
</dbReference>
<keyword evidence="13" id="KW-0175">Coiled coil</keyword>
<evidence type="ECO:0000256" key="8">
    <source>
        <dbReference type="ARBA" id="ARBA00032005"/>
    </source>
</evidence>
<feature type="binding site" evidence="12">
    <location>
        <position position="265"/>
    </location>
    <ligand>
        <name>Zn(2+)</name>
        <dbReference type="ChEBI" id="CHEBI:29105"/>
        <note>catalytic</note>
    </ligand>
</feature>
<reference evidence="16 17" key="1">
    <citation type="submission" date="2018-02" db="EMBL/GenBank/DDBJ databases">
        <title>Draft genome sequences of Elsinoe sp., causing black scab on jojoba.</title>
        <authorList>
            <person name="Stodart B."/>
            <person name="Jeffress S."/>
            <person name="Ash G."/>
            <person name="Arun Chinnappa K."/>
        </authorList>
    </citation>
    <scope>NUCLEOTIDE SEQUENCE [LARGE SCALE GENOMIC DNA]</scope>
    <source>
        <strain evidence="16 17">Hillstone_2</strain>
    </source>
</reference>
<evidence type="ECO:0000313" key="17">
    <source>
        <dbReference type="Proteomes" id="UP000308133"/>
    </source>
</evidence>
<dbReference type="Gene3D" id="3.40.140.10">
    <property type="entry name" value="Cytidine Deaminase, domain 2"/>
    <property type="match status" value="1"/>
</dbReference>
<dbReference type="EMBL" id="PTQR01000066">
    <property type="protein sequence ID" value="TKX22431.1"/>
    <property type="molecule type" value="Genomic_DNA"/>
</dbReference>
<evidence type="ECO:0000256" key="13">
    <source>
        <dbReference type="SAM" id="Coils"/>
    </source>
</evidence>
<keyword evidence="5 12" id="KW-0479">Metal-binding</keyword>
<dbReference type="GO" id="GO:0005829">
    <property type="term" value="C:cytosol"/>
    <property type="evidence" value="ECO:0007669"/>
    <property type="project" value="TreeGrafter"/>
</dbReference>
<evidence type="ECO:0000313" key="16">
    <source>
        <dbReference type="EMBL" id="TKX22431.1"/>
    </source>
</evidence>
<evidence type="ECO:0000256" key="6">
    <source>
        <dbReference type="ARBA" id="ARBA00022801"/>
    </source>
</evidence>
<dbReference type="PANTHER" id="PTHR11644">
    <property type="entry name" value="CYTIDINE DEAMINASE"/>
    <property type="match status" value="1"/>
</dbReference>
<evidence type="ECO:0000256" key="9">
    <source>
        <dbReference type="ARBA" id="ARBA00049558"/>
    </source>
</evidence>